<feature type="coiled-coil region" evidence="1">
    <location>
        <begin position="138"/>
        <end position="172"/>
    </location>
</feature>
<feature type="transmembrane region" description="Helical" evidence="2">
    <location>
        <begin position="12"/>
        <end position="31"/>
    </location>
</feature>
<keyword evidence="4" id="KW-1185">Reference proteome</keyword>
<reference evidence="3 4" key="1">
    <citation type="journal article" date="2023" name="Microbiol. Resour. Announc.">
        <title>Complete Genome of 'Candidatus Phytoplasma rubi' RS, a Phytopathogenic Bacterium Associated with Rubus Stunt Disease.</title>
        <authorList>
            <person name="Duckeck D."/>
            <person name="Zubert C."/>
            <person name="Bohm J.W."/>
            <person name="Carminati G."/>
            <person name="Schneider B."/>
            <person name="Kube M."/>
        </authorList>
    </citation>
    <scope>NUCLEOTIDE SEQUENCE [LARGE SCALE GENOMIC DNA]</scope>
    <source>
        <strain evidence="3 4">RS</strain>
    </source>
</reference>
<proteinExistence type="predicted"/>
<dbReference type="Proteomes" id="UP001164727">
    <property type="component" value="Chromosome"/>
</dbReference>
<dbReference type="EMBL" id="CP114006">
    <property type="protein sequence ID" value="WAN63423.1"/>
    <property type="molecule type" value="Genomic_DNA"/>
</dbReference>
<dbReference type="RefSeq" id="WP_268849632.1">
    <property type="nucleotide sequence ID" value="NZ_CP114006.1"/>
</dbReference>
<keyword evidence="2" id="KW-0472">Membrane</keyword>
<evidence type="ECO:0000256" key="2">
    <source>
        <dbReference type="SAM" id="Phobius"/>
    </source>
</evidence>
<name>A0ABY7BSR6_9MOLU</name>
<keyword evidence="1" id="KW-0175">Coiled coil</keyword>
<evidence type="ECO:0008006" key="5">
    <source>
        <dbReference type="Google" id="ProtNLM"/>
    </source>
</evidence>
<keyword evidence="2" id="KW-1133">Transmembrane helix</keyword>
<sequence>MQIEQKNKKIILGFYVLVIIILFFILGIFIYKKILKKEEIDVEKTMTYLCSHNSESFNKLLKKIDKLSESEIPDSLSKLKVLTDSKKDLVNNLIFKLNNKIKDVDIEFNEKKRRFQTLDFDYNEQSCKYNIMKDKETGNKKSEDLKNFERKLEKSKEELDLSRRLYEEKNKKLCELQTFEKKLKDELKEPNSLDKYKSINLEELEEFKTFENFKNYIIINPYFELSYLKSKTKSLYLKSFYKDIDNINLKNEEILKQYVEIINKLEQIKTLLIFRILRKNYLEFNRLLFNNNDLSNKSVFIEIPYYLRLAIEALNDFDKNDFCIYRKVNNKKVTTEDKAKSKKNKKYLEKFFINTENLKINYFLKIDNKVEYFKNTIDSYYDVDFNETPKNMIITNRITNKKFIFDYNSPNNHLTCLLILGSNDYQENKEKLNDLLELIGREGILTRNEWRPRNKN</sequence>
<evidence type="ECO:0000256" key="1">
    <source>
        <dbReference type="SAM" id="Coils"/>
    </source>
</evidence>
<accession>A0ABY7BSR6</accession>
<protein>
    <recommendedName>
        <fullName evidence="5">Effector</fullName>
    </recommendedName>
</protein>
<evidence type="ECO:0000313" key="4">
    <source>
        <dbReference type="Proteomes" id="UP001164727"/>
    </source>
</evidence>
<keyword evidence="2" id="KW-0812">Transmembrane</keyword>
<evidence type="ECO:0000313" key="3">
    <source>
        <dbReference type="EMBL" id="WAN63423.1"/>
    </source>
</evidence>
<gene>
    <name evidence="3" type="ORF">RS022_05590</name>
</gene>
<organism evidence="3 4">
    <name type="scientific">Candidatus Phytoplasma rubi</name>
    <dbReference type="NCBI Taxonomy" id="399025"/>
    <lineage>
        <taxon>Bacteria</taxon>
        <taxon>Bacillati</taxon>
        <taxon>Mycoplasmatota</taxon>
        <taxon>Mollicutes</taxon>
        <taxon>Acholeplasmatales</taxon>
        <taxon>Acholeplasmataceae</taxon>
        <taxon>Candidatus Phytoplasma</taxon>
        <taxon>16SrV (Elm yellows group)</taxon>
    </lineage>
</organism>